<dbReference type="InterPro" id="IPR019425">
    <property type="entry name" value="7TM_GPCR_serpentine_rcpt_Srt"/>
</dbReference>
<sequence>MSALNMSLYYVFTHSWELWPNAYECPESFESLELTRPVLGAYFLVTGVIFVTLYILCFIAILRLKGRAPAFQLMLILSIFDIQALLVNSIATGIFNIFGVSYCQFPLFIFIIGAIGGGSWMGGCLASVLLAIERCAEVNPNFSLEFLFRKRIFPVVMTLVIVYGIYSTGFVKPVLFTVKYSCWFFDPQIGKDPNLYNSLPDTINNIAVAISSTTLYFYLCYHLLFKYGYSTSMWLYKTKRQIILQGVILCMFHAIDAALYEYMKFFYSSPVLILLSQFMWQWSSGCMCIAYLTLNRTIRNSVMRMVLPKEFRKKNRLHVGFDEHLEQTKTANAVGLSTINTVGAVIKFDNFICS</sequence>
<dbReference type="InParanoid" id="G0MU35"/>
<dbReference type="HOGENOM" id="CLU_053041_0_0_1"/>
<feature type="transmembrane region" description="Helical" evidence="1">
    <location>
        <begin position="272"/>
        <end position="294"/>
    </location>
</feature>
<feature type="transmembrane region" description="Helical" evidence="1">
    <location>
        <begin position="152"/>
        <end position="171"/>
    </location>
</feature>
<dbReference type="AlphaFoldDB" id="G0MU35"/>
<dbReference type="OrthoDB" id="5833401at2759"/>
<evidence type="ECO:0008006" key="4">
    <source>
        <dbReference type="Google" id="ProtNLM"/>
    </source>
</evidence>
<gene>
    <name evidence="2" type="ORF">CAEBREN_08633</name>
</gene>
<feature type="transmembrane region" description="Helical" evidence="1">
    <location>
        <begin position="73"/>
        <end position="95"/>
    </location>
</feature>
<name>G0MU35_CAEBE</name>
<dbReference type="Pfam" id="PF10321">
    <property type="entry name" value="7TM_GPCR_Srt"/>
    <property type="match status" value="1"/>
</dbReference>
<feature type="transmembrane region" description="Helical" evidence="1">
    <location>
        <begin position="107"/>
        <end position="132"/>
    </location>
</feature>
<evidence type="ECO:0000313" key="3">
    <source>
        <dbReference type="Proteomes" id="UP000008068"/>
    </source>
</evidence>
<organism evidence="3">
    <name type="scientific">Caenorhabditis brenneri</name>
    <name type="common">Nematode worm</name>
    <dbReference type="NCBI Taxonomy" id="135651"/>
    <lineage>
        <taxon>Eukaryota</taxon>
        <taxon>Metazoa</taxon>
        <taxon>Ecdysozoa</taxon>
        <taxon>Nematoda</taxon>
        <taxon>Chromadorea</taxon>
        <taxon>Rhabditida</taxon>
        <taxon>Rhabditina</taxon>
        <taxon>Rhabditomorpha</taxon>
        <taxon>Rhabditoidea</taxon>
        <taxon>Rhabditidae</taxon>
        <taxon>Peloderinae</taxon>
        <taxon>Caenorhabditis</taxon>
    </lineage>
</organism>
<dbReference type="OMA" id="CAFHAVV"/>
<feature type="transmembrane region" description="Helical" evidence="1">
    <location>
        <begin position="242"/>
        <end position="260"/>
    </location>
</feature>
<dbReference type="eggNOG" id="ENOG502SX34">
    <property type="taxonomic scope" value="Eukaryota"/>
</dbReference>
<protein>
    <recommendedName>
        <fullName evidence="4">Serpentine Receptor, class T</fullName>
    </recommendedName>
</protein>
<keyword evidence="1" id="KW-1133">Transmembrane helix</keyword>
<dbReference type="STRING" id="135651.G0MU35"/>
<dbReference type="EMBL" id="GL379812">
    <property type="protein sequence ID" value="EGT44151.1"/>
    <property type="molecule type" value="Genomic_DNA"/>
</dbReference>
<proteinExistence type="predicted"/>
<dbReference type="Proteomes" id="UP000008068">
    <property type="component" value="Unassembled WGS sequence"/>
</dbReference>
<feature type="transmembrane region" description="Helical" evidence="1">
    <location>
        <begin position="39"/>
        <end position="61"/>
    </location>
</feature>
<evidence type="ECO:0000313" key="2">
    <source>
        <dbReference type="EMBL" id="EGT44151.1"/>
    </source>
</evidence>
<dbReference type="PANTHER" id="PTHR23021:SF23">
    <property type="entry name" value="G_PROTEIN_RECEP_F1_2 DOMAIN-CONTAINING PROTEIN-RELATED"/>
    <property type="match status" value="1"/>
</dbReference>
<evidence type="ECO:0000256" key="1">
    <source>
        <dbReference type="SAM" id="Phobius"/>
    </source>
</evidence>
<feature type="transmembrane region" description="Helical" evidence="1">
    <location>
        <begin position="202"/>
        <end position="221"/>
    </location>
</feature>
<accession>G0MU35</accession>
<keyword evidence="1" id="KW-0812">Transmembrane</keyword>
<reference evidence="3" key="1">
    <citation type="submission" date="2011-07" db="EMBL/GenBank/DDBJ databases">
        <authorList>
            <consortium name="Caenorhabditis brenneri Sequencing and Analysis Consortium"/>
            <person name="Wilson R.K."/>
        </authorList>
    </citation>
    <scope>NUCLEOTIDE SEQUENCE [LARGE SCALE GENOMIC DNA]</scope>
    <source>
        <strain evidence="3">PB2801</strain>
    </source>
</reference>
<keyword evidence="3" id="KW-1185">Reference proteome</keyword>
<keyword evidence="1" id="KW-0472">Membrane</keyword>
<dbReference type="PANTHER" id="PTHR23021">
    <property type="entry name" value="SERPENTINE RECEPTOR, CLASS T"/>
    <property type="match status" value="1"/>
</dbReference>
<dbReference type="SUPFAM" id="SSF81321">
    <property type="entry name" value="Family A G protein-coupled receptor-like"/>
    <property type="match status" value="1"/>
</dbReference>